<evidence type="ECO:0000313" key="6">
    <source>
        <dbReference type="EMBL" id="KXB90226.1"/>
    </source>
</evidence>
<dbReference type="InterPro" id="IPR001544">
    <property type="entry name" value="Aminotrans_IV"/>
</dbReference>
<dbReference type="InterPro" id="IPR043132">
    <property type="entry name" value="BCAT-like_C"/>
</dbReference>
<evidence type="ECO:0000256" key="3">
    <source>
        <dbReference type="ARBA" id="ARBA00022898"/>
    </source>
</evidence>
<evidence type="ECO:0000256" key="1">
    <source>
        <dbReference type="ARBA" id="ARBA00001933"/>
    </source>
</evidence>
<accession>A0A134CDF5</accession>
<dbReference type="EMBL" id="LSDT01000050">
    <property type="protein sequence ID" value="KXB90226.1"/>
    <property type="molecule type" value="Genomic_DNA"/>
</dbReference>
<dbReference type="AlphaFoldDB" id="A0A134CDF5"/>
<organism evidence="6 7">
    <name type="scientific">Megasphaera hutchinsoni</name>
    <dbReference type="NCBI Taxonomy" id="1588748"/>
    <lineage>
        <taxon>Bacteria</taxon>
        <taxon>Bacillati</taxon>
        <taxon>Bacillota</taxon>
        <taxon>Negativicutes</taxon>
        <taxon>Veillonellales</taxon>
        <taxon>Veillonellaceae</taxon>
        <taxon>Megasphaera</taxon>
    </lineage>
</organism>
<reference evidence="7" key="1">
    <citation type="submission" date="2016-01" db="EMBL/GenBank/DDBJ databases">
        <authorList>
            <person name="Mitreva M."/>
            <person name="Pepin K.H."/>
            <person name="Mihindukulasuriya K.A."/>
            <person name="Fulton R."/>
            <person name="Fronick C."/>
            <person name="O'Laughlin M."/>
            <person name="Miner T."/>
            <person name="Herter B."/>
            <person name="Rosa B.A."/>
            <person name="Cordes M."/>
            <person name="Tomlinson C."/>
            <person name="Wollam A."/>
            <person name="Palsikar V.B."/>
            <person name="Mardis E.R."/>
            <person name="Wilson R.K."/>
        </authorList>
    </citation>
    <scope>NUCLEOTIDE SEQUENCE [LARGE SCALE GENOMIC DNA]</scope>
    <source>
        <strain evidence="7">KA00182</strain>
    </source>
</reference>
<dbReference type="STRING" id="1588748.HMPREF3182_01541"/>
<dbReference type="SUPFAM" id="SSF56752">
    <property type="entry name" value="D-aminoacid aminotransferase-like PLP-dependent enzymes"/>
    <property type="match status" value="1"/>
</dbReference>
<dbReference type="Pfam" id="PF01063">
    <property type="entry name" value="Aminotran_4"/>
    <property type="match status" value="1"/>
</dbReference>
<dbReference type="PANTHER" id="PTHR42743">
    <property type="entry name" value="AMINO-ACID AMINOTRANSFERASE"/>
    <property type="match status" value="1"/>
</dbReference>
<evidence type="ECO:0000256" key="2">
    <source>
        <dbReference type="ARBA" id="ARBA00009320"/>
    </source>
</evidence>
<dbReference type="GO" id="GO:0046394">
    <property type="term" value="P:carboxylic acid biosynthetic process"/>
    <property type="evidence" value="ECO:0007669"/>
    <property type="project" value="UniProtKB-ARBA"/>
</dbReference>
<dbReference type="Proteomes" id="UP000070160">
    <property type="component" value="Unassembled WGS sequence"/>
</dbReference>
<dbReference type="Gene3D" id="3.20.10.10">
    <property type="entry name" value="D-amino Acid Aminotransferase, subunit A, domain 2"/>
    <property type="match status" value="1"/>
</dbReference>
<keyword evidence="6" id="KW-0032">Aminotransferase</keyword>
<comment type="cofactor">
    <cofactor evidence="1 5">
        <name>pyridoxal 5'-phosphate</name>
        <dbReference type="ChEBI" id="CHEBI:597326"/>
    </cofactor>
</comment>
<comment type="similarity">
    <text evidence="2 4">Belongs to the class-IV pyridoxal-phosphate-dependent aminotransferase family.</text>
</comment>
<dbReference type="GO" id="GO:0008652">
    <property type="term" value="P:amino acid biosynthetic process"/>
    <property type="evidence" value="ECO:0007669"/>
    <property type="project" value="UniProtKB-ARBA"/>
</dbReference>
<protein>
    <submittedName>
        <fullName evidence="6">Aminotransferase, class IV</fullName>
    </submittedName>
</protein>
<evidence type="ECO:0000256" key="5">
    <source>
        <dbReference type="RuleBase" id="RU004516"/>
    </source>
</evidence>
<keyword evidence="3 5" id="KW-0663">Pyridoxal phosphate</keyword>
<proteinExistence type="inferred from homology"/>
<dbReference type="InterPro" id="IPR036038">
    <property type="entry name" value="Aminotransferase-like"/>
</dbReference>
<dbReference type="PANTHER" id="PTHR42743:SF11">
    <property type="entry name" value="AMINODEOXYCHORISMATE LYASE"/>
    <property type="match status" value="1"/>
</dbReference>
<comment type="caution">
    <text evidence="6">The sequence shown here is derived from an EMBL/GenBank/DDBJ whole genome shotgun (WGS) entry which is preliminary data.</text>
</comment>
<dbReference type="InterPro" id="IPR043131">
    <property type="entry name" value="BCAT-like_N"/>
</dbReference>
<dbReference type="PATRIC" id="fig|1588748.3.peg.1492"/>
<evidence type="ECO:0000313" key="7">
    <source>
        <dbReference type="Proteomes" id="UP000070160"/>
    </source>
</evidence>
<keyword evidence="6" id="KW-0808">Transferase</keyword>
<dbReference type="InterPro" id="IPR018300">
    <property type="entry name" value="Aminotrans_IV_CS"/>
</dbReference>
<gene>
    <name evidence="6" type="ORF">HMPREF3182_01541</name>
</gene>
<dbReference type="FunFam" id="3.20.10.10:FF:000002">
    <property type="entry name" value="D-alanine aminotransferase"/>
    <property type="match status" value="1"/>
</dbReference>
<dbReference type="RefSeq" id="WP_007391858.1">
    <property type="nucleotide sequence ID" value="NZ_KQ960955.1"/>
</dbReference>
<dbReference type="InterPro" id="IPR050571">
    <property type="entry name" value="Class-IV_PLP-Dep_Aminotrnsfr"/>
</dbReference>
<sequence>MKINYDEACQYGLAVFETLPVKDGQPYWLEAHIQRLSASIAYFNLPLPPSIATDLTAYCHLQQGNKIVKLLISSNNICFTHRPNTYTEEIYKKGFSVTYASTCRNETSPFTFHKTANYGDSILEKRKAHQNGFDEPLFLNTKGYIAEGATTNIFFIKNQTLYTPSLSCGLLPGIVRAYITDTFSAQECLISPNDITQFDECFMTNSVLGIIGVTSCGTYTFPHLNQYTTHIRQKYLIDCTKPFLYKRSY</sequence>
<name>A0A134CDF5_9FIRM</name>
<dbReference type="GO" id="GO:0005829">
    <property type="term" value="C:cytosol"/>
    <property type="evidence" value="ECO:0007669"/>
    <property type="project" value="TreeGrafter"/>
</dbReference>
<keyword evidence="7" id="KW-1185">Reference proteome</keyword>
<dbReference type="PROSITE" id="PS00770">
    <property type="entry name" value="AA_TRANSFER_CLASS_4"/>
    <property type="match status" value="1"/>
</dbReference>
<dbReference type="GO" id="GO:0008483">
    <property type="term" value="F:transaminase activity"/>
    <property type="evidence" value="ECO:0007669"/>
    <property type="project" value="UniProtKB-KW"/>
</dbReference>
<evidence type="ECO:0000256" key="4">
    <source>
        <dbReference type="RuleBase" id="RU004106"/>
    </source>
</evidence>
<dbReference type="Gene3D" id="3.30.470.10">
    <property type="match status" value="1"/>
</dbReference>